<dbReference type="GO" id="GO:0003700">
    <property type="term" value="F:DNA-binding transcription factor activity"/>
    <property type="evidence" value="ECO:0007669"/>
    <property type="project" value="InterPro"/>
</dbReference>
<keyword evidence="2" id="KW-0238">DNA-binding</keyword>
<dbReference type="RefSeq" id="WP_252995066.1">
    <property type="nucleotide sequence ID" value="NZ_CP099717.1"/>
</dbReference>
<dbReference type="EMBL" id="CP099717">
    <property type="protein sequence ID" value="USV57119.1"/>
    <property type="molecule type" value="Genomic_DNA"/>
</dbReference>
<evidence type="ECO:0000256" key="2">
    <source>
        <dbReference type="ARBA" id="ARBA00023125"/>
    </source>
</evidence>
<name>A0AAE9MF32_9GAMM</name>
<accession>A0AAE9MF32</accession>
<dbReference type="Gene3D" id="2.60.120.10">
    <property type="entry name" value="Jelly Rolls"/>
    <property type="match status" value="1"/>
</dbReference>
<keyword evidence="3" id="KW-0804">Transcription</keyword>
<protein>
    <submittedName>
        <fullName evidence="5">AraC family transcriptional regulator</fullName>
    </submittedName>
</protein>
<feature type="domain" description="HTH araC/xylS-type" evidence="4">
    <location>
        <begin position="149"/>
        <end position="247"/>
    </location>
</feature>
<dbReference type="InterPro" id="IPR011051">
    <property type="entry name" value="RmlC_Cupin_sf"/>
</dbReference>
<dbReference type="InterPro" id="IPR014710">
    <property type="entry name" value="RmlC-like_jellyroll"/>
</dbReference>
<dbReference type="PANTHER" id="PTHR46796:SF10">
    <property type="entry name" value="TRANSCRIPTIONAL ACTIVATOR FEAR"/>
    <property type="match status" value="1"/>
</dbReference>
<dbReference type="PROSITE" id="PS01124">
    <property type="entry name" value="HTH_ARAC_FAMILY_2"/>
    <property type="match status" value="1"/>
</dbReference>
<reference evidence="5" key="1">
    <citation type="submission" date="2022-06" db="EMBL/GenBank/DDBJ databases">
        <title>Complete Genome of Aeromonas sp. Strain SOD01 Isolated from an Urban Freshwater Stream.</title>
        <authorList>
            <person name="Williams L.E."/>
            <person name="Brysgel T."/>
            <person name="Capestro E.M."/>
            <person name="Foltz G.V."/>
            <person name="Gardner A.E."/>
            <person name="Ingrassia J."/>
            <person name="Peterson E."/>
            <person name="Arruda J."/>
            <person name="Flaherty I."/>
            <person name="Hunt M."/>
            <person name="Pappas G."/>
            <person name="Ramsaran S."/>
            <person name="Rocha M."/>
        </authorList>
    </citation>
    <scope>NUCLEOTIDE SEQUENCE</scope>
    <source>
        <strain evidence="5">SOD01</strain>
    </source>
</reference>
<dbReference type="InterPro" id="IPR018062">
    <property type="entry name" value="HTH_AraC-typ_CS"/>
</dbReference>
<evidence type="ECO:0000313" key="5">
    <source>
        <dbReference type="EMBL" id="USV57119.1"/>
    </source>
</evidence>
<evidence type="ECO:0000256" key="3">
    <source>
        <dbReference type="ARBA" id="ARBA00023163"/>
    </source>
</evidence>
<dbReference type="SUPFAM" id="SSF51182">
    <property type="entry name" value="RmlC-like cupins"/>
    <property type="match status" value="1"/>
</dbReference>
<dbReference type="InterPro" id="IPR003313">
    <property type="entry name" value="AraC-bd"/>
</dbReference>
<evidence type="ECO:0000259" key="4">
    <source>
        <dbReference type="PROSITE" id="PS01124"/>
    </source>
</evidence>
<dbReference type="InterPro" id="IPR009057">
    <property type="entry name" value="Homeodomain-like_sf"/>
</dbReference>
<dbReference type="AlphaFoldDB" id="A0AAE9MF32"/>
<keyword evidence="6" id="KW-1185">Reference proteome</keyword>
<dbReference type="Gene3D" id="1.10.10.60">
    <property type="entry name" value="Homeodomain-like"/>
    <property type="match status" value="2"/>
</dbReference>
<dbReference type="InterPro" id="IPR018060">
    <property type="entry name" value="HTH_AraC"/>
</dbReference>
<evidence type="ECO:0000256" key="1">
    <source>
        <dbReference type="ARBA" id="ARBA00023015"/>
    </source>
</evidence>
<dbReference type="GO" id="GO:0043565">
    <property type="term" value="F:sequence-specific DNA binding"/>
    <property type="evidence" value="ECO:0007669"/>
    <property type="project" value="InterPro"/>
</dbReference>
<proteinExistence type="predicted"/>
<sequence length="252" mass="27692">MTRPRAASLPSASPSFSLRRYQSDISSHSHDFAQLVIPLDGPIEIEVQGQGRRLTPGFACVIAPGERHDFAADPALSFLVQESPWLPEALAGQPFIALDEPQRHYLAFLHRMVAEGRQVAGMEQVWLGLLAESRGIGPAMAPPIAPRIARVQRHIEAHLAEPLDNERLAAVACLGQSQFKHAFRQQLGISVSHYVRSRRMALARTLLSQSALPIGDIACRVGYQNQGAFAERFLAETGLTPSAWRQQNGRLP</sequence>
<dbReference type="SUPFAM" id="SSF46689">
    <property type="entry name" value="Homeodomain-like"/>
    <property type="match status" value="2"/>
</dbReference>
<dbReference type="Pfam" id="PF02311">
    <property type="entry name" value="AraC_binding"/>
    <property type="match status" value="1"/>
</dbReference>
<dbReference type="InterPro" id="IPR050204">
    <property type="entry name" value="AraC_XylS_family_regulators"/>
</dbReference>
<dbReference type="SMART" id="SM00342">
    <property type="entry name" value="HTH_ARAC"/>
    <property type="match status" value="1"/>
</dbReference>
<gene>
    <name evidence="5" type="ORF">NHF51_17525</name>
</gene>
<keyword evidence="1" id="KW-0805">Transcription regulation</keyword>
<dbReference type="Proteomes" id="UP001056890">
    <property type="component" value="Chromosome"/>
</dbReference>
<evidence type="ECO:0000313" key="6">
    <source>
        <dbReference type="Proteomes" id="UP001056890"/>
    </source>
</evidence>
<dbReference type="PROSITE" id="PS00041">
    <property type="entry name" value="HTH_ARAC_FAMILY_1"/>
    <property type="match status" value="1"/>
</dbReference>
<organism evidence="5 6">
    <name type="scientific">Aeromonas encheleia</name>
    <dbReference type="NCBI Taxonomy" id="73010"/>
    <lineage>
        <taxon>Bacteria</taxon>
        <taxon>Pseudomonadati</taxon>
        <taxon>Pseudomonadota</taxon>
        <taxon>Gammaproteobacteria</taxon>
        <taxon>Aeromonadales</taxon>
        <taxon>Aeromonadaceae</taxon>
        <taxon>Aeromonas</taxon>
    </lineage>
</organism>
<dbReference type="PANTHER" id="PTHR46796">
    <property type="entry name" value="HTH-TYPE TRANSCRIPTIONAL ACTIVATOR RHAS-RELATED"/>
    <property type="match status" value="1"/>
</dbReference>
<dbReference type="Pfam" id="PF12833">
    <property type="entry name" value="HTH_18"/>
    <property type="match status" value="1"/>
</dbReference>